<evidence type="ECO:0000313" key="2">
    <source>
        <dbReference type="EMBL" id="GAA3889029.1"/>
    </source>
</evidence>
<dbReference type="SUPFAM" id="SSF53474">
    <property type="entry name" value="alpha/beta-Hydrolases"/>
    <property type="match status" value="1"/>
</dbReference>
<feature type="transmembrane region" description="Helical" evidence="1">
    <location>
        <begin position="111"/>
        <end position="130"/>
    </location>
</feature>
<organism evidence="2 3">
    <name type="scientific">Leifsonia kafniensis</name>
    <dbReference type="NCBI Taxonomy" id="475957"/>
    <lineage>
        <taxon>Bacteria</taxon>
        <taxon>Bacillati</taxon>
        <taxon>Actinomycetota</taxon>
        <taxon>Actinomycetes</taxon>
        <taxon>Micrococcales</taxon>
        <taxon>Microbacteriaceae</taxon>
        <taxon>Leifsonia</taxon>
    </lineage>
</organism>
<dbReference type="InterPro" id="IPR029058">
    <property type="entry name" value="AB_hydrolase_fold"/>
</dbReference>
<dbReference type="InterPro" id="IPR005325">
    <property type="entry name" value="DUF308_memb"/>
</dbReference>
<dbReference type="PANTHER" id="PTHR34853">
    <property type="match status" value="1"/>
</dbReference>
<keyword evidence="3" id="KW-1185">Reference proteome</keyword>
<dbReference type="Gene3D" id="1.10.260.130">
    <property type="match status" value="1"/>
</dbReference>
<keyword evidence="1" id="KW-0472">Membrane</keyword>
<sequence length="612" mass="63788">MHARGLRDRVRFLPGMIGRAPWWVAVVVGLAAVALGAILIVRPLSSLGTLGLFLGLSFIASGLSDMLGVDLRAADPSRAPRTNIRAVTALAVGWIAAGVILIVWQGLTIGALGWVVAALLMVSGLVRCFAAIRGTTDERFAALLFGLTDLILGVLAVQWPDVTLLVVAVLFGIRTLVFGLASIWAALARAFGHRASTGSRPQTHARATFGRWSRSLAAIVALVLAIGVGIVGGTLRSDSPTVDAFYAAPSTVPNQPGALLKAEAFTQGIPESARAWRILYTTTRTDGVPAVASGIVMVAADAPAGPRPVVAWAHGTTGYATNCAPSALADPLVAGALPALDQIIANQWILVATDYIGLGTEGPHPYLIGQGEGRSVLDAVRAAHQLDQIEMADETVVWGHSQGGHAALWTGQLAESYAPDVNVIGVAALAPASDAITLTANLPTITGGSVFGSYVIEAYTETYPDVDFNQYITPTARTLVREMASRCLSEPGLLVSVLSALSIAKDRSIFAIDPTSGAFGERLRENTPTGPISAPLFIGQGLADPLIDPAMQQNYVDGLCAGGQALEYRTYAGRGHMEVVAPDSPLIGDLLAWTQARLEHEPASSTCAAAAE</sequence>
<keyword evidence="1" id="KW-1133">Transmembrane helix</keyword>
<reference evidence="3" key="1">
    <citation type="journal article" date="2019" name="Int. J. Syst. Evol. Microbiol.">
        <title>The Global Catalogue of Microorganisms (GCM) 10K type strain sequencing project: providing services to taxonomists for standard genome sequencing and annotation.</title>
        <authorList>
            <consortium name="The Broad Institute Genomics Platform"/>
            <consortium name="The Broad Institute Genome Sequencing Center for Infectious Disease"/>
            <person name="Wu L."/>
            <person name="Ma J."/>
        </authorList>
    </citation>
    <scope>NUCLEOTIDE SEQUENCE [LARGE SCALE GENOMIC DNA]</scope>
    <source>
        <strain evidence="3">JCM 17021</strain>
    </source>
</reference>
<feature type="transmembrane region" description="Helical" evidence="1">
    <location>
        <begin position="47"/>
        <end position="67"/>
    </location>
</feature>
<dbReference type="Gene3D" id="3.40.50.1820">
    <property type="entry name" value="alpha/beta hydrolase"/>
    <property type="match status" value="1"/>
</dbReference>
<proteinExistence type="predicted"/>
<dbReference type="Pfam" id="PF03583">
    <property type="entry name" value="LIP"/>
    <property type="match status" value="1"/>
</dbReference>
<protein>
    <recommendedName>
        <fullName evidence="4">Lipase</fullName>
    </recommendedName>
</protein>
<keyword evidence="1" id="KW-0812">Transmembrane</keyword>
<evidence type="ECO:0000313" key="3">
    <source>
        <dbReference type="Proteomes" id="UP001501803"/>
    </source>
</evidence>
<dbReference type="RefSeq" id="WP_345068789.1">
    <property type="nucleotide sequence ID" value="NZ_BAABCN010000012.1"/>
</dbReference>
<feature type="transmembrane region" description="Helical" evidence="1">
    <location>
        <begin position="87"/>
        <end position="105"/>
    </location>
</feature>
<feature type="transmembrane region" description="Helical" evidence="1">
    <location>
        <begin position="165"/>
        <end position="191"/>
    </location>
</feature>
<evidence type="ECO:0008006" key="4">
    <source>
        <dbReference type="Google" id="ProtNLM"/>
    </source>
</evidence>
<dbReference type="Proteomes" id="UP001501803">
    <property type="component" value="Unassembled WGS sequence"/>
</dbReference>
<dbReference type="InterPro" id="IPR005152">
    <property type="entry name" value="Lipase_secreted"/>
</dbReference>
<evidence type="ECO:0000256" key="1">
    <source>
        <dbReference type="SAM" id="Phobius"/>
    </source>
</evidence>
<feature type="transmembrane region" description="Helical" evidence="1">
    <location>
        <begin position="142"/>
        <end position="159"/>
    </location>
</feature>
<name>A0ABP7KVI6_9MICO</name>
<accession>A0ABP7KVI6</accession>
<feature type="transmembrane region" description="Helical" evidence="1">
    <location>
        <begin position="20"/>
        <end position="41"/>
    </location>
</feature>
<gene>
    <name evidence="2" type="ORF">GCM10022381_33560</name>
</gene>
<dbReference type="Pfam" id="PF03729">
    <property type="entry name" value="DUF308"/>
    <property type="match status" value="2"/>
</dbReference>
<comment type="caution">
    <text evidence="2">The sequence shown here is derived from an EMBL/GenBank/DDBJ whole genome shotgun (WGS) entry which is preliminary data.</text>
</comment>
<dbReference type="EMBL" id="BAABCN010000012">
    <property type="protein sequence ID" value="GAA3889029.1"/>
    <property type="molecule type" value="Genomic_DNA"/>
</dbReference>
<dbReference type="PANTHER" id="PTHR34853:SF1">
    <property type="entry name" value="LIPASE 5"/>
    <property type="match status" value="1"/>
</dbReference>
<feature type="transmembrane region" description="Helical" evidence="1">
    <location>
        <begin position="212"/>
        <end position="235"/>
    </location>
</feature>